<evidence type="ECO:0000259" key="6">
    <source>
        <dbReference type="PROSITE" id="PS51898"/>
    </source>
</evidence>
<sequence>MRSLIPLGHSPALPAVITAAGDRARNRYVEFFAAEIRNTNTRAAYLHAVEQFLGWMATLGVDLLDVAPLHVAAYIERLGKERSAPTVKQHLAALRSLFDYLVVGQVMPFNPAAAVRGPKYSVREGKTPILSADETRQLFARFDPALLSDARDRAIVGVMVYSFARVSAAIKLRVKDYQRQGMKAWLALDEKGGKHNRVPVHHQAIEYIEHYLQKSGLAEARDTPLFRSLTHRGTVLSDRALRRENVYHMIQRRITDAGMGCHSFRGTGITNFLENGGTLETAARIAGHASTKTTQLYDRRISAIDQGEIERIRF</sequence>
<comment type="similarity">
    <text evidence="1">Belongs to the 'phage' integrase family.</text>
</comment>
<evidence type="ECO:0000256" key="2">
    <source>
        <dbReference type="ARBA" id="ARBA00022908"/>
    </source>
</evidence>
<protein>
    <submittedName>
        <fullName evidence="8">Integrase</fullName>
    </submittedName>
</protein>
<dbReference type="InterPro" id="IPR011010">
    <property type="entry name" value="DNA_brk_join_enz"/>
</dbReference>
<evidence type="ECO:0000256" key="3">
    <source>
        <dbReference type="ARBA" id="ARBA00023125"/>
    </source>
</evidence>
<dbReference type="InterPro" id="IPR050090">
    <property type="entry name" value="Tyrosine_recombinase_XerCD"/>
</dbReference>
<dbReference type="SUPFAM" id="SSF56349">
    <property type="entry name" value="DNA breaking-rejoining enzymes"/>
    <property type="match status" value="1"/>
</dbReference>
<dbReference type="PROSITE" id="PS51898">
    <property type="entry name" value="TYR_RECOMBINASE"/>
    <property type="match status" value="1"/>
</dbReference>
<geneLocation type="plasmid" evidence="8">
    <name>unnamed1</name>
</geneLocation>
<gene>
    <name evidence="8" type="ORF">ELE36_00105</name>
</gene>
<dbReference type="PANTHER" id="PTHR30349:SF41">
    <property type="entry name" value="INTEGRASE_RECOMBINASE PROTEIN MJ0367-RELATED"/>
    <property type="match status" value="1"/>
</dbReference>
<proteinExistence type="inferred from homology"/>
<feature type="domain" description="Tyr recombinase" evidence="6">
    <location>
        <begin position="125"/>
        <end position="311"/>
    </location>
</feature>
<dbReference type="InterPro" id="IPR013762">
    <property type="entry name" value="Integrase-like_cat_sf"/>
</dbReference>
<keyword evidence="2" id="KW-0229">DNA integration</keyword>
<keyword evidence="9" id="KW-1185">Reference proteome</keyword>
<dbReference type="Gene3D" id="1.10.150.130">
    <property type="match status" value="1"/>
</dbReference>
<dbReference type="AlphaFoldDB" id="A0A411HEN3"/>
<dbReference type="PROSITE" id="PS51900">
    <property type="entry name" value="CB"/>
    <property type="match status" value="1"/>
</dbReference>
<dbReference type="OrthoDB" id="9801717at2"/>
<dbReference type="Pfam" id="PF02899">
    <property type="entry name" value="Phage_int_SAM_1"/>
    <property type="match status" value="1"/>
</dbReference>
<evidence type="ECO:0000259" key="7">
    <source>
        <dbReference type="PROSITE" id="PS51900"/>
    </source>
</evidence>
<dbReference type="PANTHER" id="PTHR30349">
    <property type="entry name" value="PHAGE INTEGRASE-RELATED"/>
    <property type="match status" value="1"/>
</dbReference>
<dbReference type="Gene3D" id="1.10.443.10">
    <property type="entry name" value="Intergrase catalytic core"/>
    <property type="match status" value="1"/>
</dbReference>
<name>A0A411HEN3_9GAMM</name>
<dbReference type="Proteomes" id="UP000291562">
    <property type="component" value="Plasmid unnamed1"/>
</dbReference>
<feature type="domain" description="Core-binding (CB)" evidence="7">
    <location>
        <begin position="19"/>
        <end position="102"/>
    </location>
</feature>
<keyword evidence="8" id="KW-0614">Plasmid</keyword>
<dbReference type="InterPro" id="IPR002104">
    <property type="entry name" value="Integrase_catalytic"/>
</dbReference>
<dbReference type="InterPro" id="IPR010998">
    <property type="entry name" value="Integrase_recombinase_N"/>
</dbReference>
<dbReference type="KEGG" id="xbc:ELE36_00105"/>
<dbReference type="GO" id="GO:0006310">
    <property type="term" value="P:DNA recombination"/>
    <property type="evidence" value="ECO:0007669"/>
    <property type="project" value="UniProtKB-KW"/>
</dbReference>
<dbReference type="Pfam" id="PF00589">
    <property type="entry name" value="Phage_integrase"/>
    <property type="match status" value="1"/>
</dbReference>
<dbReference type="InterPro" id="IPR004107">
    <property type="entry name" value="Integrase_SAM-like_N"/>
</dbReference>
<reference evidence="8 9" key="1">
    <citation type="submission" date="2019-01" db="EMBL/GenBank/DDBJ databases">
        <title>Pseudolysobacter antarctica gen. nov., sp. nov., isolated from Fildes Peninsula, Antarctica.</title>
        <authorList>
            <person name="Wei Z."/>
            <person name="Peng F."/>
        </authorList>
    </citation>
    <scope>NUCLEOTIDE SEQUENCE [LARGE SCALE GENOMIC DNA]</scope>
    <source>
        <strain evidence="8 9">AQ6-296</strain>
        <plasmid evidence="8 9">unnamed1</plasmid>
    </source>
</reference>
<evidence type="ECO:0000256" key="5">
    <source>
        <dbReference type="PROSITE-ProRule" id="PRU01248"/>
    </source>
</evidence>
<keyword evidence="4" id="KW-0233">DNA recombination</keyword>
<dbReference type="EMBL" id="CP035703">
    <property type="protein sequence ID" value="QBB68904.1"/>
    <property type="molecule type" value="Genomic_DNA"/>
</dbReference>
<dbReference type="GO" id="GO:0015074">
    <property type="term" value="P:DNA integration"/>
    <property type="evidence" value="ECO:0007669"/>
    <property type="project" value="UniProtKB-KW"/>
</dbReference>
<evidence type="ECO:0000256" key="4">
    <source>
        <dbReference type="ARBA" id="ARBA00023172"/>
    </source>
</evidence>
<keyword evidence="3 5" id="KW-0238">DNA-binding</keyword>
<evidence type="ECO:0000256" key="1">
    <source>
        <dbReference type="ARBA" id="ARBA00008857"/>
    </source>
</evidence>
<organism evidence="8 9">
    <name type="scientific">Pseudolysobacter antarcticus</name>
    <dbReference type="NCBI Taxonomy" id="2511995"/>
    <lineage>
        <taxon>Bacteria</taxon>
        <taxon>Pseudomonadati</taxon>
        <taxon>Pseudomonadota</taxon>
        <taxon>Gammaproteobacteria</taxon>
        <taxon>Lysobacterales</taxon>
        <taxon>Rhodanobacteraceae</taxon>
        <taxon>Pseudolysobacter</taxon>
    </lineage>
</organism>
<evidence type="ECO:0000313" key="8">
    <source>
        <dbReference type="EMBL" id="QBB68904.1"/>
    </source>
</evidence>
<dbReference type="GO" id="GO:0003677">
    <property type="term" value="F:DNA binding"/>
    <property type="evidence" value="ECO:0007669"/>
    <property type="project" value="UniProtKB-UniRule"/>
</dbReference>
<dbReference type="InterPro" id="IPR044068">
    <property type="entry name" value="CB"/>
</dbReference>
<evidence type="ECO:0000313" key="9">
    <source>
        <dbReference type="Proteomes" id="UP000291562"/>
    </source>
</evidence>
<accession>A0A411HEN3</accession>